<dbReference type="eggNOG" id="COG3712">
    <property type="taxonomic scope" value="Bacteria"/>
</dbReference>
<keyword evidence="4" id="KW-1185">Reference proteome</keyword>
<dbReference type="Gene3D" id="3.55.50.30">
    <property type="match status" value="1"/>
</dbReference>
<evidence type="ECO:0000259" key="1">
    <source>
        <dbReference type="Pfam" id="PF04773"/>
    </source>
</evidence>
<dbReference type="InterPro" id="IPR006860">
    <property type="entry name" value="FecR"/>
</dbReference>
<dbReference type="Pfam" id="PF04773">
    <property type="entry name" value="FecR"/>
    <property type="match status" value="1"/>
</dbReference>
<dbReference type="PANTHER" id="PTHR30273:SF2">
    <property type="entry name" value="PROTEIN FECR"/>
    <property type="match status" value="1"/>
</dbReference>
<dbReference type="Proteomes" id="UP000004913">
    <property type="component" value="Unassembled WGS sequence"/>
</dbReference>
<dbReference type="EMBL" id="ADLV01000002">
    <property type="protein sequence ID" value="EGK01984.1"/>
    <property type="molecule type" value="Genomic_DNA"/>
</dbReference>
<gene>
    <name evidence="3" type="ORF">HMPREF9455_00106</name>
</gene>
<feature type="domain" description="FecR protein" evidence="1">
    <location>
        <begin position="108"/>
        <end position="200"/>
    </location>
</feature>
<dbReference type="InterPro" id="IPR012373">
    <property type="entry name" value="Ferrdict_sens_TM"/>
</dbReference>
<evidence type="ECO:0008006" key="5">
    <source>
        <dbReference type="Google" id="ProtNLM"/>
    </source>
</evidence>
<dbReference type="GO" id="GO:0016989">
    <property type="term" value="F:sigma factor antagonist activity"/>
    <property type="evidence" value="ECO:0007669"/>
    <property type="project" value="TreeGrafter"/>
</dbReference>
<dbReference type="Gene3D" id="2.60.120.1440">
    <property type="match status" value="1"/>
</dbReference>
<dbReference type="RefSeq" id="WP_006797608.1">
    <property type="nucleotide sequence ID" value="NZ_GL891979.1"/>
</dbReference>
<dbReference type="PANTHER" id="PTHR30273">
    <property type="entry name" value="PERIPLASMIC SIGNAL SENSOR AND SIGMA FACTOR ACTIVATOR FECR-RELATED"/>
    <property type="match status" value="1"/>
</dbReference>
<dbReference type="PIRSF" id="PIRSF018266">
    <property type="entry name" value="FecR"/>
    <property type="match status" value="1"/>
</dbReference>
<name>F5ISN9_9BACT</name>
<dbReference type="HOGENOM" id="CLU_050192_2_3_10"/>
<dbReference type="OrthoDB" id="653086at2"/>
<dbReference type="InterPro" id="IPR032508">
    <property type="entry name" value="FecR_C"/>
</dbReference>
<dbReference type="Pfam" id="PF16344">
    <property type="entry name" value="FecR_C"/>
    <property type="match status" value="1"/>
</dbReference>
<dbReference type="STRING" id="742766.HMPREF9455_00106"/>
<evidence type="ECO:0000259" key="2">
    <source>
        <dbReference type="Pfam" id="PF16344"/>
    </source>
</evidence>
<protein>
    <recommendedName>
        <fullName evidence="5">FecR protein domain-containing protein</fullName>
    </recommendedName>
</protein>
<comment type="caution">
    <text evidence="3">The sequence shown here is derived from an EMBL/GenBank/DDBJ whole genome shotgun (WGS) entry which is preliminary data.</text>
</comment>
<sequence>MEKELLIKFLKCETTPEEEKLLVDWLEADPEHRKELDSMQLIMEGMALCVPELQNMDSDKTSHRVSLFTKLTKISVAASIAIIIAAGIGYSYISDKLDNLSNQKTMVEVPGGQRICITLGDGTEVWLNSSAKLEYPSVFSGNQRIVKLSGEAMFNVKHDEKHPFIVETYACNIEVLGTRFNVNANESLNSFSTALMAGSIKLTNKLNPESSIIMKVNEEVTLKDGYLQLENIKNHDEYLWPEGIISIHDTTFEELMAKFEQIFNVQIEIRSKKIPSINYNRGKIRVSDGIDHALKILQLSSDFTYKRDTETGVITIL</sequence>
<proteinExistence type="predicted"/>
<feature type="domain" description="Protein FecR C-terminal" evidence="2">
    <location>
        <begin position="246"/>
        <end position="309"/>
    </location>
</feature>
<dbReference type="AlphaFoldDB" id="F5ISN9"/>
<evidence type="ECO:0000313" key="3">
    <source>
        <dbReference type="EMBL" id="EGK01984.1"/>
    </source>
</evidence>
<organism evidence="3 4">
    <name type="scientific">Dysgonomonas gadei ATCC BAA-286</name>
    <dbReference type="NCBI Taxonomy" id="742766"/>
    <lineage>
        <taxon>Bacteria</taxon>
        <taxon>Pseudomonadati</taxon>
        <taxon>Bacteroidota</taxon>
        <taxon>Bacteroidia</taxon>
        <taxon>Bacteroidales</taxon>
        <taxon>Dysgonomonadaceae</taxon>
        <taxon>Dysgonomonas</taxon>
    </lineage>
</organism>
<accession>F5ISN9</accession>
<reference evidence="3 4" key="1">
    <citation type="submission" date="2011-04" db="EMBL/GenBank/DDBJ databases">
        <title>The Genome Sequence of Dysgonomonas gadei ATCC BAA-286.</title>
        <authorList>
            <consortium name="The Broad Institute Genome Sequencing Platform"/>
            <person name="Earl A."/>
            <person name="Ward D."/>
            <person name="Feldgarden M."/>
            <person name="Gevers D."/>
            <person name="Pudlo N."/>
            <person name="Martens E."/>
            <person name="Allen-Vercoe E."/>
            <person name="Young S.K."/>
            <person name="Zeng Q."/>
            <person name="Gargeya S."/>
            <person name="Fitzgerald M."/>
            <person name="Haas B."/>
            <person name="Abouelleil A."/>
            <person name="Alvarado L."/>
            <person name="Arachchi H.M."/>
            <person name="Berlin A."/>
            <person name="Brown A."/>
            <person name="Chapman S.B."/>
            <person name="Chen Z."/>
            <person name="Dunbar C."/>
            <person name="Freedman E."/>
            <person name="Gearin G."/>
            <person name="Gellesch M."/>
            <person name="Goldberg J."/>
            <person name="Griggs A."/>
            <person name="Gujja S."/>
            <person name="Heiman D."/>
            <person name="Howarth C."/>
            <person name="Larson L."/>
            <person name="Lui A."/>
            <person name="MacDonald P.J.P."/>
            <person name="Mehta T."/>
            <person name="Montmayeur A."/>
            <person name="Murphy C."/>
            <person name="Neiman D."/>
            <person name="Pearson M."/>
            <person name="Priest M."/>
            <person name="Roberts A."/>
            <person name="Saif S."/>
            <person name="Shea T."/>
            <person name="Shenoy N."/>
            <person name="Sisk P."/>
            <person name="Stolte C."/>
            <person name="Sykes S."/>
            <person name="Yandava C."/>
            <person name="Wortman J."/>
            <person name="Nusbaum C."/>
            <person name="Birren B."/>
        </authorList>
    </citation>
    <scope>NUCLEOTIDE SEQUENCE [LARGE SCALE GENOMIC DNA]</scope>
    <source>
        <strain evidence="3 4">ATCC BAA-286</strain>
    </source>
</reference>
<evidence type="ECO:0000313" key="4">
    <source>
        <dbReference type="Proteomes" id="UP000004913"/>
    </source>
</evidence>